<dbReference type="RefSeq" id="WP_108673360.1">
    <property type="nucleotide sequence ID" value="NZ_CP025989.1"/>
</dbReference>
<dbReference type="OrthoDB" id="7208816at2"/>
<gene>
    <name evidence="4" type="ORF">Fsol_00558</name>
</gene>
<name>A0A2U8BSK7_9RICK</name>
<dbReference type="PANTHER" id="PTHR36837:SF5">
    <property type="entry name" value="POLY-3-HYDROXYBUTYRATE SYNTHASE"/>
    <property type="match status" value="1"/>
</dbReference>
<dbReference type="AlphaFoldDB" id="A0A2U8BSK7"/>
<dbReference type="PANTHER" id="PTHR36837">
    <property type="entry name" value="POLY(3-HYDROXYALKANOATE) POLYMERASE SUBUNIT PHAC"/>
    <property type="match status" value="1"/>
</dbReference>
<sequence>MLAYFTNTEYTILSSIDRRGADYMFFLQNSLKSLENCCNISTLQNNLYQSSLLYSYAFVKLLTKLSKNSLMMDIGSVFYEKFIAINGKFWMMPENVAFYSAQLHPHVHGYVSESYKYFLEHYLNIYNSPFDISDFSKDNNSKASRDILEAYDKISNSIVKTVENYENLQKSSNAANTITTQELKFLKFCYKQTILTFRPTNFASYNQEILESIASTLGENLKNGAKNLLHDVEKHDDFWVQISTVPEGAFKVGENIAYTKGVVVFQNKMFELLRYYPKTEAVFTVPILICTAWINKYYILDLQQKNSFISYLVEQGYTVFVISWINPDASYRDVDLEDYIKNGAMEAISKVKEITGQAKINLIGYCLGGIISAVVAAYMELQQENPINSLTLLTTLLDFSDSGEVSVFIDNQILNEIEKHMNKKGYLDGNAMFSTFSMLKANDMLWYYYVNNYMLGKQPSAFDILYWNADCTRLPFKMHKNYLRRFYQNNELVKGTYSCMNTDIDINKISIPVYNLAAKEDHIAPWKAVHKTHSLCSSNAMSRFVLTESGHVAGIVNPPHKKKYGYFVCDKYYSDPDLWSKSATKFNCSWWEDLTQWLNDNKLNGEKTTAEEISAIDKLKICCAPGNYVQQK</sequence>
<dbReference type="GO" id="GO:0042619">
    <property type="term" value="P:poly-hydroxybutyrate biosynthetic process"/>
    <property type="evidence" value="ECO:0007669"/>
    <property type="project" value="InterPro"/>
</dbReference>
<dbReference type="InterPro" id="IPR029058">
    <property type="entry name" value="AB_hydrolase_fold"/>
</dbReference>
<proteinExistence type="predicted"/>
<dbReference type="EMBL" id="CP025989">
    <property type="protein sequence ID" value="AWD33346.1"/>
    <property type="molecule type" value="Genomic_DNA"/>
</dbReference>
<keyword evidence="5" id="KW-1185">Reference proteome</keyword>
<dbReference type="Pfam" id="PF07167">
    <property type="entry name" value="PhaC_N"/>
    <property type="match status" value="1"/>
</dbReference>
<evidence type="ECO:0000259" key="3">
    <source>
        <dbReference type="Pfam" id="PF07167"/>
    </source>
</evidence>
<protein>
    <submittedName>
        <fullName evidence="4">Poly-beta-hydroxybutyrate polymerase</fullName>
    </submittedName>
</protein>
<dbReference type="InterPro" id="IPR010941">
    <property type="entry name" value="PhaC_N"/>
</dbReference>
<dbReference type="Proteomes" id="UP000244519">
    <property type="component" value="Chromosome"/>
</dbReference>
<keyword evidence="1" id="KW-0808">Transferase</keyword>
<dbReference type="GO" id="GO:0016746">
    <property type="term" value="F:acyltransferase activity"/>
    <property type="evidence" value="ECO:0007669"/>
    <property type="project" value="UniProtKB-KW"/>
</dbReference>
<evidence type="ECO:0000313" key="5">
    <source>
        <dbReference type="Proteomes" id="UP000244519"/>
    </source>
</evidence>
<evidence type="ECO:0000313" key="4">
    <source>
        <dbReference type="EMBL" id="AWD33346.1"/>
    </source>
</evidence>
<keyword evidence="2" id="KW-0012">Acyltransferase</keyword>
<evidence type="ECO:0000256" key="2">
    <source>
        <dbReference type="ARBA" id="ARBA00023315"/>
    </source>
</evidence>
<evidence type="ECO:0000256" key="1">
    <source>
        <dbReference type="ARBA" id="ARBA00022679"/>
    </source>
</evidence>
<dbReference type="KEGG" id="fso:Fsol_00558"/>
<dbReference type="Gene3D" id="3.40.50.1820">
    <property type="entry name" value="alpha/beta hydrolase"/>
    <property type="match status" value="1"/>
</dbReference>
<feature type="domain" description="Poly-beta-hydroxybutyrate polymerase N-terminal" evidence="3">
    <location>
        <begin position="166"/>
        <end position="312"/>
    </location>
</feature>
<dbReference type="InterPro" id="IPR051321">
    <property type="entry name" value="PHA/PHB_synthase"/>
</dbReference>
<organism evidence="4 5">
    <name type="scientific">Candidatus Fokinia solitaria</name>
    <dbReference type="NCBI Taxonomy" id="1802984"/>
    <lineage>
        <taxon>Bacteria</taxon>
        <taxon>Pseudomonadati</taxon>
        <taxon>Pseudomonadota</taxon>
        <taxon>Alphaproteobacteria</taxon>
        <taxon>Rickettsiales</taxon>
        <taxon>Candidatus Midichloriaceae</taxon>
        <taxon>Candidatus Fokinia</taxon>
    </lineage>
</organism>
<dbReference type="SUPFAM" id="SSF53474">
    <property type="entry name" value="alpha/beta-Hydrolases"/>
    <property type="match status" value="1"/>
</dbReference>
<accession>A0A2U8BSK7</accession>
<reference evidence="4 5" key="1">
    <citation type="journal article" date="2018" name="Genome Biol. Evol.">
        <title>The Genome Sequence of "Candidatus Fokinia solitaria": Insights on Reductive Evolution in Rickettsiales.</title>
        <authorList>
            <person name="Floriano A.M."/>
            <person name="Castelli M."/>
            <person name="Krenek S."/>
            <person name="Berendonk T.U."/>
            <person name="Bazzocchi C."/>
            <person name="Petroni G."/>
            <person name="Sassera D."/>
        </authorList>
    </citation>
    <scope>NUCLEOTIDE SEQUENCE [LARGE SCALE GENOMIC DNA]</scope>
    <source>
        <strain evidence="4">Rio ETE_ALG 3VII</strain>
    </source>
</reference>